<comment type="caution">
    <text evidence="5">The sequence shown here is derived from an EMBL/GenBank/DDBJ whole genome shotgun (WGS) entry which is preliminary data.</text>
</comment>
<feature type="compositionally biased region" description="Gly residues" evidence="1">
    <location>
        <begin position="706"/>
        <end position="726"/>
    </location>
</feature>
<accession>A0A087CW69</accession>
<evidence type="ECO:0000259" key="3">
    <source>
        <dbReference type="Pfam" id="PF09972"/>
    </source>
</evidence>
<evidence type="ECO:0000256" key="2">
    <source>
        <dbReference type="SAM" id="Phobius"/>
    </source>
</evidence>
<dbReference type="Proteomes" id="UP000029078">
    <property type="component" value="Unassembled WGS sequence"/>
</dbReference>
<name>A0A087CW69_BIFRU</name>
<dbReference type="eggNOG" id="COG4907">
    <property type="taxonomic scope" value="Bacteria"/>
</dbReference>
<keyword evidence="6" id="KW-1185">Reference proteome</keyword>
<dbReference type="STRING" id="78346.BRUM_0660"/>
<dbReference type="InterPro" id="IPR018702">
    <property type="entry name" value="DUF2207"/>
</dbReference>
<feature type="transmembrane region" description="Helical" evidence="2">
    <location>
        <begin position="308"/>
        <end position="329"/>
    </location>
</feature>
<feature type="transmembrane region" description="Helical" evidence="2">
    <location>
        <begin position="519"/>
        <end position="539"/>
    </location>
</feature>
<dbReference type="InterPro" id="IPR048389">
    <property type="entry name" value="YciQ-like_C"/>
</dbReference>
<dbReference type="Pfam" id="PF20990">
    <property type="entry name" value="DUF2207_C"/>
    <property type="match status" value="1"/>
</dbReference>
<evidence type="ECO:0000313" key="6">
    <source>
        <dbReference type="Proteomes" id="UP000029078"/>
    </source>
</evidence>
<dbReference type="AlphaFoldDB" id="A0A087CW69"/>
<evidence type="ECO:0000313" key="5">
    <source>
        <dbReference type="EMBL" id="KFI87519.1"/>
    </source>
</evidence>
<feature type="region of interest" description="Disordered" evidence="1">
    <location>
        <begin position="701"/>
        <end position="726"/>
    </location>
</feature>
<dbReference type="Pfam" id="PF09972">
    <property type="entry name" value="DUF2207"/>
    <property type="match status" value="1"/>
</dbReference>
<evidence type="ECO:0000259" key="4">
    <source>
        <dbReference type="Pfam" id="PF20990"/>
    </source>
</evidence>
<protein>
    <submittedName>
        <fullName evidence="5">Membrane protein</fullName>
    </submittedName>
</protein>
<gene>
    <name evidence="5" type="ORF">BRUM_0660</name>
</gene>
<feature type="domain" description="DUF2207" evidence="3">
    <location>
        <begin position="38"/>
        <end position="269"/>
    </location>
</feature>
<dbReference type="EMBL" id="JGZL01000012">
    <property type="protein sequence ID" value="KFI87519.1"/>
    <property type="molecule type" value="Genomic_DNA"/>
</dbReference>
<feature type="domain" description="Predicted membrane protein YciQ-like C-terminal" evidence="4">
    <location>
        <begin position="349"/>
        <end position="627"/>
    </location>
</feature>
<sequence>MWKGYARAAVGVVAITVVLCLFSWLWVFGSDSPYLSYNSIDYQTQVLSNGDLKVRERLDYRLRSRTDDDGDTKPWRQLYWQCTLDSAKLTGISDVSVTDVTDGVTYRQTNPVDASDSERQAIWDDEYANTWYIADGTAENSYATTYRYDNDGMGGSDSGASKTVELGWNIPTTVERDSLVFDVEMTLHGVSAAYDDVSTFQWEPISTKNEVPARKVTGTVSFPEGADGNTTWTWLHTDNGASAVSHASDGSLRFTLDNLKSNEYVNVVAASDVSLTPSVQRKSSGAYLGTLKDRETKLERKARGSKRIHAILMVLSWLLAIAGGVLLCAETIRRLLRAENRARCHGDVIYWRDKLPVDVSEAAWLNEVLERDSKKSDSAGNTLAALALVLAKKGMIAIYPGPHGFYDGVDLLHMDAAELSRIIGSDRKTLKKASTTSTLVILPKAFDAKTLADAGLHDPEARLLDLLIAVSERVGSRVFDLRQMRKACTKWKHGTELLQDCETARKAGIERLGVTQDGFSLYGVSAVLTVVLGVCVWLFNAWQGYAVAGYCIAIPLLLVGLFVLMAGPRQVLTDKGREYAGKCLGLKRYMLDFSDFRDRDASDLALWDWYLIYATAFGISDRLAREMAKAYPQLEDRQWLDEHGSGTLWYWTYALGSGNSFSDTSSVSAGGWSSGFSAFSGFSDFGSQISSGFSDISSTISSAGSDGSGGFDGGDGGSGGGSSGGR</sequence>
<reference evidence="5 6" key="1">
    <citation type="submission" date="2014-03" db="EMBL/GenBank/DDBJ databases">
        <title>Genomics of Bifidobacteria.</title>
        <authorList>
            <person name="Ventura M."/>
            <person name="Milani C."/>
            <person name="Lugli G.A."/>
        </authorList>
    </citation>
    <scope>NUCLEOTIDE SEQUENCE [LARGE SCALE GENOMIC DNA]</scope>
    <source>
        <strain evidence="5 6">LMG 21811</strain>
    </source>
</reference>
<keyword evidence="2" id="KW-0472">Membrane</keyword>
<keyword evidence="2" id="KW-0812">Transmembrane</keyword>
<feature type="transmembrane region" description="Helical" evidence="2">
    <location>
        <begin position="545"/>
        <end position="567"/>
    </location>
</feature>
<evidence type="ECO:0000256" key="1">
    <source>
        <dbReference type="SAM" id="MobiDB-lite"/>
    </source>
</evidence>
<proteinExistence type="predicted"/>
<keyword evidence="2" id="KW-1133">Transmembrane helix</keyword>
<organism evidence="5 6">
    <name type="scientific">Bifidobacterium ruminantium</name>
    <dbReference type="NCBI Taxonomy" id="78346"/>
    <lineage>
        <taxon>Bacteria</taxon>
        <taxon>Bacillati</taxon>
        <taxon>Actinomycetota</taxon>
        <taxon>Actinomycetes</taxon>
        <taxon>Bifidobacteriales</taxon>
        <taxon>Bifidobacteriaceae</taxon>
        <taxon>Bifidobacterium</taxon>
    </lineage>
</organism>